<feature type="transmembrane region" description="Helical" evidence="7">
    <location>
        <begin position="180"/>
        <end position="200"/>
    </location>
</feature>
<dbReference type="InterPro" id="IPR006037">
    <property type="entry name" value="RCK_C"/>
</dbReference>
<dbReference type="SUPFAM" id="SSF116726">
    <property type="entry name" value="TrkA C-terminal domain-like"/>
    <property type="match status" value="2"/>
</dbReference>
<keyword evidence="4" id="KW-0677">Repeat</keyword>
<evidence type="ECO:0000256" key="5">
    <source>
        <dbReference type="ARBA" id="ARBA00022989"/>
    </source>
</evidence>
<gene>
    <name evidence="9" type="ORF">ULVI_11205</name>
</gene>
<dbReference type="Gene3D" id="3.30.70.1450">
    <property type="entry name" value="Regulator of K+ conductance, C-terminal domain"/>
    <property type="match status" value="2"/>
</dbReference>
<feature type="transmembrane region" description="Helical" evidence="7">
    <location>
        <begin position="591"/>
        <end position="613"/>
    </location>
</feature>
<dbReference type="GO" id="GO:0008324">
    <property type="term" value="F:monoatomic cation transmembrane transporter activity"/>
    <property type="evidence" value="ECO:0007669"/>
    <property type="project" value="InterPro"/>
</dbReference>
<feature type="transmembrane region" description="Helical" evidence="7">
    <location>
        <begin position="5"/>
        <end position="23"/>
    </location>
</feature>
<comment type="caution">
    <text evidence="9">The sequence shown here is derived from an EMBL/GenBank/DDBJ whole genome shotgun (WGS) entry which is preliminary data.</text>
</comment>
<dbReference type="Pfam" id="PF02080">
    <property type="entry name" value="TrkA_C"/>
    <property type="match status" value="2"/>
</dbReference>
<dbReference type="InterPro" id="IPR004680">
    <property type="entry name" value="Cit_transptr-like_dom"/>
</dbReference>
<evidence type="ECO:0000256" key="4">
    <source>
        <dbReference type="ARBA" id="ARBA00022737"/>
    </source>
</evidence>
<sequence>MTVEIILVFAILFITIILFAFEIFPVDKIAIFIIVSLAIFGLVEPEEAIAGFSNSATITVLFLMIIAIGLEDTGVISSLARYLKNLHILPFFLLLPAFMLITAGISAFISTTAVVIVFIKIISELSKRFNLSRSKLLLPISFAGIMGGSCTLMGTSTNLIVNSVSQNLGAERFSFFEFSLYGAIFLGVGIVVITILSRWLPKDKVDSLEDEYSLSKFVTTVEIGSDSKLVGKNIEDTLFFENSEISLLKLTRDKKITNAPGKYISLREKDKLLVLCDIEMLSELNEAEGLIIHKKDKKSKNKMLIEDASVTSDVEKEEEEDENEKLSLVELLILPGATLIGKTLKQIRKETIKNATPIAIQKRKNIRNTKERLIRKNIQQIRIKPGDRVLVQIPSENIRQLQSIENVAILREHEPPKTSTPKKRILAFSILLTVIGLAASGILSILISAALGVSLLLLTKCLELNDVYHRVNWQVIFLLAGMIPLGIAMHNTGADMWVSDRLLEFFKGQSNFVVIGLIFLITMVLSGVVSNNATAIIMTPIAIAVASGFGLPLKPFILAVLFGANFSFFTPMGYQTNTLIYGMGFYKFKHFFIIGGILSLILWILGTIMLSTLF</sequence>
<dbReference type="GO" id="GO:0005886">
    <property type="term" value="C:plasma membrane"/>
    <property type="evidence" value="ECO:0007669"/>
    <property type="project" value="TreeGrafter"/>
</dbReference>
<dbReference type="PANTHER" id="PTHR43652">
    <property type="entry name" value="BASIC AMINO ACID ANTIPORTER YFCC-RELATED"/>
    <property type="match status" value="1"/>
</dbReference>
<keyword evidence="6 7" id="KW-0472">Membrane</keyword>
<keyword evidence="3 7" id="KW-0812">Transmembrane</keyword>
<evidence type="ECO:0000256" key="7">
    <source>
        <dbReference type="SAM" id="Phobius"/>
    </source>
</evidence>
<evidence type="ECO:0000259" key="8">
    <source>
        <dbReference type="PROSITE" id="PS51202"/>
    </source>
</evidence>
<name>A0A167GYX4_9FLAO</name>
<dbReference type="AlphaFoldDB" id="A0A167GYX4"/>
<reference evidence="9 10" key="1">
    <citation type="submission" date="2016-02" db="EMBL/GenBank/DDBJ databases">
        <title>Ulvibacter sp. LPB0005, isolated from Thais luteostoma.</title>
        <authorList>
            <person name="Shin S.-K."/>
            <person name="Yi H."/>
        </authorList>
    </citation>
    <scope>NUCLEOTIDE SEQUENCE [LARGE SCALE GENOMIC DNA]</scope>
    <source>
        <strain evidence="9 10">LPB0005</strain>
    </source>
</reference>
<dbReference type="STRING" id="1763537.ULVI_11205"/>
<feature type="transmembrane region" description="Helical" evidence="7">
    <location>
        <begin position="29"/>
        <end position="45"/>
    </location>
</feature>
<evidence type="ECO:0000256" key="1">
    <source>
        <dbReference type="ARBA" id="ARBA00004141"/>
    </source>
</evidence>
<dbReference type="RefSeq" id="WP_068592847.1">
    <property type="nucleotide sequence ID" value="NZ_LRXL01000045.1"/>
</dbReference>
<dbReference type="InterPro" id="IPR036721">
    <property type="entry name" value="RCK_C_sf"/>
</dbReference>
<accession>A0A167GYX4</accession>
<keyword evidence="10" id="KW-1185">Reference proteome</keyword>
<comment type="subcellular location">
    <subcellularLocation>
        <location evidence="1">Membrane</location>
        <topology evidence="1">Multi-pass membrane protein</topology>
    </subcellularLocation>
</comment>
<protein>
    <submittedName>
        <fullName evidence="9">Potassium transporter TrkA</fullName>
    </submittedName>
</protein>
<evidence type="ECO:0000256" key="3">
    <source>
        <dbReference type="ARBA" id="ARBA00022692"/>
    </source>
</evidence>
<evidence type="ECO:0000256" key="2">
    <source>
        <dbReference type="ARBA" id="ARBA00022448"/>
    </source>
</evidence>
<dbReference type="InterPro" id="IPR051679">
    <property type="entry name" value="DASS-Related_Transporters"/>
</dbReference>
<feature type="transmembrane region" description="Helical" evidence="7">
    <location>
        <begin position="510"/>
        <end position="529"/>
    </location>
</feature>
<feature type="domain" description="RCK C-terminal" evidence="8">
    <location>
        <begin position="206"/>
        <end position="290"/>
    </location>
</feature>
<dbReference type="Pfam" id="PF03600">
    <property type="entry name" value="CitMHS"/>
    <property type="match status" value="1"/>
</dbReference>
<proteinExistence type="predicted"/>
<evidence type="ECO:0000256" key="6">
    <source>
        <dbReference type="ARBA" id="ARBA00023136"/>
    </source>
</evidence>
<dbReference type="PANTHER" id="PTHR43652:SF2">
    <property type="entry name" value="BASIC AMINO ACID ANTIPORTER YFCC-RELATED"/>
    <property type="match status" value="1"/>
</dbReference>
<feature type="transmembrane region" description="Helical" evidence="7">
    <location>
        <begin position="425"/>
        <end position="451"/>
    </location>
</feature>
<evidence type="ECO:0000313" key="10">
    <source>
        <dbReference type="Proteomes" id="UP000077013"/>
    </source>
</evidence>
<feature type="transmembrane region" description="Helical" evidence="7">
    <location>
        <begin position="52"/>
        <end position="70"/>
    </location>
</feature>
<dbReference type="EMBL" id="LRXL01000045">
    <property type="protein sequence ID" value="OAB78045.1"/>
    <property type="molecule type" value="Genomic_DNA"/>
</dbReference>
<feature type="transmembrane region" description="Helical" evidence="7">
    <location>
        <begin position="140"/>
        <end position="160"/>
    </location>
</feature>
<organism evidence="9 10">
    <name type="scientific">Cochleicola gelatinilyticus</name>
    <dbReference type="NCBI Taxonomy" id="1763537"/>
    <lineage>
        <taxon>Bacteria</taxon>
        <taxon>Pseudomonadati</taxon>
        <taxon>Bacteroidota</taxon>
        <taxon>Flavobacteriia</taxon>
        <taxon>Flavobacteriales</taxon>
        <taxon>Flavobacteriaceae</taxon>
        <taxon>Cochleicola</taxon>
    </lineage>
</organism>
<feature type="transmembrane region" description="Helical" evidence="7">
    <location>
        <begin position="471"/>
        <end position="489"/>
    </location>
</feature>
<evidence type="ECO:0000313" key="9">
    <source>
        <dbReference type="EMBL" id="OAB78045.1"/>
    </source>
</evidence>
<keyword evidence="5 7" id="KW-1133">Transmembrane helix</keyword>
<feature type="domain" description="RCK C-terminal" evidence="8">
    <location>
        <begin position="316"/>
        <end position="407"/>
    </location>
</feature>
<dbReference type="GO" id="GO:0006813">
    <property type="term" value="P:potassium ion transport"/>
    <property type="evidence" value="ECO:0007669"/>
    <property type="project" value="InterPro"/>
</dbReference>
<feature type="transmembrane region" description="Helical" evidence="7">
    <location>
        <begin position="541"/>
        <end position="570"/>
    </location>
</feature>
<feature type="transmembrane region" description="Helical" evidence="7">
    <location>
        <begin position="90"/>
        <end position="119"/>
    </location>
</feature>
<dbReference type="Proteomes" id="UP000077013">
    <property type="component" value="Unassembled WGS sequence"/>
</dbReference>
<dbReference type="OrthoDB" id="9765532at2"/>
<keyword evidence="2" id="KW-0813">Transport</keyword>
<dbReference type="PROSITE" id="PS51202">
    <property type="entry name" value="RCK_C"/>
    <property type="match status" value="2"/>
</dbReference>